<keyword evidence="3 5" id="KW-0378">Hydrolase</keyword>
<evidence type="ECO:0000256" key="4">
    <source>
        <dbReference type="ARBA" id="ARBA00022825"/>
    </source>
</evidence>
<organism evidence="9 10">
    <name type="scientific">Saccharothrix violaceirubra</name>
    <dbReference type="NCBI Taxonomy" id="413306"/>
    <lineage>
        <taxon>Bacteria</taxon>
        <taxon>Bacillati</taxon>
        <taxon>Actinomycetota</taxon>
        <taxon>Actinomycetes</taxon>
        <taxon>Pseudonocardiales</taxon>
        <taxon>Pseudonocardiaceae</taxon>
        <taxon>Saccharothrix</taxon>
    </lineage>
</organism>
<evidence type="ECO:0000256" key="2">
    <source>
        <dbReference type="ARBA" id="ARBA00022670"/>
    </source>
</evidence>
<dbReference type="InterPro" id="IPR036852">
    <property type="entry name" value="Peptidase_S8/S53_dom_sf"/>
</dbReference>
<dbReference type="FunFam" id="3.40.50.200:FF:000014">
    <property type="entry name" value="Proteinase K"/>
    <property type="match status" value="1"/>
</dbReference>
<protein>
    <submittedName>
        <fullName evidence="9">Subtilisin family serine protease</fullName>
    </submittedName>
</protein>
<dbReference type="InterPro" id="IPR034193">
    <property type="entry name" value="PCSK9_ProteinaseK-like"/>
</dbReference>
<evidence type="ECO:0000313" key="10">
    <source>
        <dbReference type="Proteomes" id="UP000542674"/>
    </source>
</evidence>
<feature type="active site" description="Charge relay system" evidence="5">
    <location>
        <position position="181"/>
    </location>
</feature>
<dbReference type="PROSITE" id="PS00138">
    <property type="entry name" value="SUBTILASE_SER"/>
    <property type="match status" value="1"/>
</dbReference>
<dbReference type="Proteomes" id="UP000542674">
    <property type="component" value="Unassembled WGS sequence"/>
</dbReference>
<dbReference type="InterPro" id="IPR022398">
    <property type="entry name" value="Peptidase_S8_His-AS"/>
</dbReference>
<dbReference type="PANTHER" id="PTHR43806:SF11">
    <property type="entry name" value="CEREVISIN-RELATED"/>
    <property type="match status" value="1"/>
</dbReference>
<feature type="active site" description="Charge relay system" evidence="5">
    <location>
        <position position="333"/>
    </location>
</feature>
<evidence type="ECO:0000256" key="5">
    <source>
        <dbReference type="PROSITE-ProRule" id="PRU01240"/>
    </source>
</evidence>
<dbReference type="PROSITE" id="PS51892">
    <property type="entry name" value="SUBTILASE"/>
    <property type="match status" value="1"/>
</dbReference>
<feature type="domain" description="Peptidase S8/S53" evidence="8">
    <location>
        <begin position="146"/>
        <end position="372"/>
    </location>
</feature>
<dbReference type="SUPFAM" id="SSF52743">
    <property type="entry name" value="Subtilisin-like"/>
    <property type="match status" value="1"/>
</dbReference>
<keyword evidence="10" id="KW-1185">Reference proteome</keyword>
<evidence type="ECO:0000256" key="1">
    <source>
        <dbReference type="ARBA" id="ARBA00011073"/>
    </source>
</evidence>
<dbReference type="PROSITE" id="PS00137">
    <property type="entry name" value="SUBTILASE_HIS"/>
    <property type="match status" value="1"/>
</dbReference>
<dbReference type="GO" id="GO:0004252">
    <property type="term" value="F:serine-type endopeptidase activity"/>
    <property type="evidence" value="ECO:0007669"/>
    <property type="project" value="UniProtKB-UniRule"/>
</dbReference>
<dbReference type="GO" id="GO:0006508">
    <property type="term" value="P:proteolysis"/>
    <property type="evidence" value="ECO:0007669"/>
    <property type="project" value="UniProtKB-KW"/>
</dbReference>
<feature type="chain" id="PRO_5038985271" evidence="7">
    <location>
        <begin position="26"/>
        <end position="390"/>
    </location>
</feature>
<comment type="similarity">
    <text evidence="1 5 6">Belongs to the peptidase S8 family.</text>
</comment>
<feature type="signal peptide" evidence="7">
    <location>
        <begin position="1"/>
        <end position="25"/>
    </location>
</feature>
<proteinExistence type="inferred from homology"/>
<dbReference type="EMBL" id="JACHJS010000001">
    <property type="protein sequence ID" value="MBB4964751.1"/>
    <property type="molecule type" value="Genomic_DNA"/>
</dbReference>
<evidence type="ECO:0000259" key="8">
    <source>
        <dbReference type="Pfam" id="PF00082"/>
    </source>
</evidence>
<dbReference type="CDD" id="cd04077">
    <property type="entry name" value="Peptidases_S8_PCSK9_ProteinaseK_like"/>
    <property type="match status" value="1"/>
</dbReference>
<evidence type="ECO:0000256" key="7">
    <source>
        <dbReference type="SAM" id="SignalP"/>
    </source>
</evidence>
<dbReference type="PANTHER" id="PTHR43806">
    <property type="entry name" value="PEPTIDASE S8"/>
    <property type="match status" value="1"/>
</dbReference>
<evidence type="ECO:0000256" key="3">
    <source>
        <dbReference type="ARBA" id="ARBA00022801"/>
    </source>
</evidence>
<dbReference type="Gene3D" id="3.40.50.200">
    <property type="entry name" value="Peptidase S8/S53 domain"/>
    <property type="match status" value="1"/>
</dbReference>
<dbReference type="Pfam" id="PF00082">
    <property type="entry name" value="Peptidase_S8"/>
    <property type="match status" value="1"/>
</dbReference>
<dbReference type="InterPro" id="IPR000209">
    <property type="entry name" value="Peptidase_S8/S53_dom"/>
</dbReference>
<reference evidence="9 10" key="1">
    <citation type="submission" date="2020-08" db="EMBL/GenBank/DDBJ databases">
        <title>Sequencing the genomes of 1000 actinobacteria strains.</title>
        <authorList>
            <person name="Klenk H.-P."/>
        </authorList>
    </citation>
    <scope>NUCLEOTIDE SEQUENCE [LARGE SCALE GENOMIC DNA]</scope>
    <source>
        <strain evidence="9 10">DSM 45084</strain>
    </source>
</reference>
<evidence type="ECO:0000256" key="6">
    <source>
        <dbReference type="RuleBase" id="RU003355"/>
    </source>
</evidence>
<accession>A0A7W7T1X0</accession>
<name>A0A7W7T1X0_9PSEU</name>
<dbReference type="RefSeq" id="WP_184667976.1">
    <property type="nucleotide sequence ID" value="NZ_BAABAI010000015.1"/>
</dbReference>
<dbReference type="PROSITE" id="PS00136">
    <property type="entry name" value="SUBTILASE_ASP"/>
    <property type="match status" value="1"/>
</dbReference>
<dbReference type="InterPro" id="IPR050131">
    <property type="entry name" value="Peptidase_S8_subtilisin-like"/>
</dbReference>
<comment type="caution">
    <text evidence="9">The sequence shown here is derived from an EMBL/GenBank/DDBJ whole genome shotgun (WGS) entry which is preliminary data.</text>
</comment>
<dbReference type="AlphaFoldDB" id="A0A7W7T1X0"/>
<keyword evidence="4 5" id="KW-0720">Serine protease</keyword>
<dbReference type="PRINTS" id="PR00723">
    <property type="entry name" value="SUBTILISIN"/>
</dbReference>
<feature type="active site" description="Charge relay system" evidence="5">
    <location>
        <position position="148"/>
    </location>
</feature>
<sequence>MGTRKYAVAAIVVTALAAGAAPASAGPAQADFVPATRPVPGSFLVSLEGGDARVASAGLADRYGGTVERVFTVAMNGFLVHGLSDRQARRLAADPAVRSVHQDGTSRLADTQTNPTYGIDRVDQRALPLDRRYSYNTTAATVTTYVLDTGIRKTHTDFEGRVSDGYDFVDDDKVAQDCHGHGTHVAGTIGGKRWGVAKKTKLVALRTFDCAGTGPDSDGVAAIEWVAKNAVKPAVVNGSFTFDTPGIGDEAIGRLTAAGIAFVVAAGNDSSDACGVGPSRHPDVVSVGATDSGDNRAYFSNYGTCVDVFAPGDGVTSASYASDTASTSMSGTSMASPHVAGGAALYLATNPTATPAQVRAALTGAATPNVVKNRGTGSPNRLLYTAGFGA</sequence>
<dbReference type="GO" id="GO:0005615">
    <property type="term" value="C:extracellular space"/>
    <property type="evidence" value="ECO:0007669"/>
    <property type="project" value="TreeGrafter"/>
</dbReference>
<gene>
    <name evidence="9" type="ORF">F4559_002110</name>
</gene>
<evidence type="ECO:0000313" key="9">
    <source>
        <dbReference type="EMBL" id="MBB4964751.1"/>
    </source>
</evidence>
<dbReference type="InterPro" id="IPR023827">
    <property type="entry name" value="Peptidase_S8_Asp-AS"/>
</dbReference>
<keyword evidence="2 5" id="KW-0645">Protease</keyword>
<dbReference type="InterPro" id="IPR015500">
    <property type="entry name" value="Peptidase_S8_subtilisin-rel"/>
</dbReference>
<keyword evidence="7" id="KW-0732">Signal</keyword>
<dbReference type="InterPro" id="IPR023828">
    <property type="entry name" value="Peptidase_S8_Ser-AS"/>
</dbReference>